<proteinExistence type="predicted"/>
<dbReference type="HOGENOM" id="CLU_2451250_0_0_5"/>
<dbReference type="EMBL" id="CP002382">
    <property type="protein sequence ID" value="AEP08911.1"/>
    <property type="molecule type" value="Genomic_DNA"/>
</dbReference>
<dbReference type="KEGG" id="mai:MICA_574"/>
<dbReference type="Proteomes" id="UP000009286">
    <property type="component" value="Chromosome"/>
</dbReference>
<organism evidence="1 2">
    <name type="scientific">Micavibrio aeruginosavorus (strain ARL-13)</name>
    <dbReference type="NCBI Taxonomy" id="856793"/>
    <lineage>
        <taxon>Bacteria</taxon>
        <taxon>Pseudomonadati</taxon>
        <taxon>Bdellovibrionota</taxon>
        <taxon>Bdellovibrionia</taxon>
        <taxon>Bdellovibrionales</taxon>
        <taxon>Pseudobdellovibrionaceae</taxon>
        <taxon>Micavibrio</taxon>
    </lineage>
</organism>
<reference evidence="1 2" key="1">
    <citation type="journal article" date="2011" name="BMC Genomics">
        <title>Genomic insights into an obligate epibiotic bacterial predator: Micavibrio aeruginosavorus ARL-13.</title>
        <authorList>
            <person name="Wang Z."/>
            <person name="Kadouri D."/>
            <person name="Wu M."/>
        </authorList>
    </citation>
    <scope>NUCLEOTIDE SEQUENCE [LARGE SCALE GENOMIC DNA]</scope>
    <source>
        <strain evidence="1 2">ARL-13</strain>
    </source>
</reference>
<gene>
    <name evidence="1" type="ordered locus">MICA_574</name>
</gene>
<protein>
    <submittedName>
        <fullName evidence="1">Uncharacterized protein</fullName>
    </submittedName>
</protein>
<name>G2KMX9_MICAA</name>
<accession>G2KMX9</accession>
<evidence type="ECO:0000313" key="1">
    <source>
        <dbReference type="EMBL" id="AEP08911.1"/>
    </source>
</evidence>
<keyword evidence="2" id="KW-1185">Reference proteome</keyword>
<evidence type="ECO:0000313" key="2">
    <source>
        <dbReference type="Proteomes" id="UP000009286"/>
    </source>
</evidence>
<dbReference type="AlphaFoldDB" id="G2KMX9"/>
<sequence>MMFRIVRAFLPTHRATRFPGADNPDTADRKALDTLSATISDVITPDCIMAFSPRNLRGGKVRSFFVKDISIRPLSWFRHDEEGTENGKH</sequence>